<name>A0A1T3M9D0_9FLAO</name>
<dbReference type="Proteomes" id="UP000190813">
    <property type="component" value="Unassembled WGS sequence"/>
</dbReference>
<comment type="caution">
    <text evidence="2">The sequence shown here is derived from an EMBL/GenBank/DDBJ whole genome shotgun (WGS) entry which is preliminary data.</text>
</comment>
<keyword evidence="1" id="KW-0732">Signal</keyword>
<reference evidence="2 3" key="1">
    <citation type="submission" date="2016-06" db="EMBL/GenBank/DDBJ databases">
        <title>Revisiting the taxonomy of the Elizabethkingia Genus based on Whole-Genome Sequencing, Optical Mapping, and MALDI-TOF.</title>
        <authorList>
            <person name="Nicholson A.C."/>
        </authorList>
    </citation>
    <scope>NUCLEOTIDE SEQUENCE [LARGE SCALE GENOMIC DNA]</scope>
    <source>
        <strain evidence="2 3">G4070</strain>
    </source>
</reference>
<dbReference type="AlphaFoldDB" id="A0A1T3M9D0"/>
<evidence type="ECO:0000256" key="1">
    <source>
        <dbReference type="SAM" id="SignalP"/>
    </source>
</evidence>
<feature type="signal peptide" evidence="1">
    <location>
        <begin position="1"/>
        <end position="21"/>
    </location>
</feature>
<organism evidence="2 3">
    <name type="scientific">Elizabethkingia occulta</name>
    <dbReference type="NCBI Taxonomy" id="1867263"/>
    <lineage>
        <taxon>Bacteria</taxon>
        <taxon>Pseudomonadati</taxon>
        <taxon>Bacteroidota</taxon>
        <taxon>Flavobacteriia</taxon>
        <taxon>Flavobacteriales</taxon>
        <taxon>Weeksellaceae</taxon>
        <taxon>Elizabethkingia</taxon>
    </lineage>
</organism>
<gene>
    <name evidence="2" type="ORF">BAZ10_12235</name>
</gene>
<evidence type="ECO:0000313" key="2">
    <source>
        <dbReference type="EMBL" id="OPC61222.1"/>
    </source>
</evidence>
<evidence type="ECO:0008006" key="4">
    <source>
        <dbReference type="Google" id="ProtNLM"/>
    </source>
</evidence>
<dbReference type="RefSeq" id="WP_078773271.1">
    <property type="nucleotide sequence ID" value="NZ_JBKJBK010000001.1"/>
</dbReference>
<dbReference type="EMBL" id="MAHX01000021">
    <property type="protein sequence ID" value="OPC61222.1"/>
    <property type="molecule type" value="Genomic_DNA"/>
</dbReference>
<protein>
    <recommendedName>
        <fullName evidence="4">Lipoprotein</fullName>
    </recommendedName>
</protein>
<proteinExistence type="predicted"/>
<dbReference type="PROSITE" id="PS51257">
    <property type="entry name" value="PROKAR_LIPOPROTEIN"/>
    <property type="match status" value="1"/>
</dbReference>
<keyword evidence="3" id="KW-1185">Reference proteome</keyword>
<accession>A0A1T3M9D0</accession>
<sequence>MKLFSKIALSLLVIVSFTACTQSKQTQQENLTRIKNQEQNYKTKDLSELLKQLPNIKSVSTFKDFPQKGIISLRIAFLKDKDFHQEVNLNKNPSHIVVYTEQNSTKPVTISDDKGSEDLNMREAITKYGNLKITAVHTVISQ</sequence>
<feature type="chain" id="PRO_5012345940" description="Lipoprotein" evidence="1">
    <location>
        <begin position="22"/>
        <end position="142"/>
    </location>
</feature>
<evidence type="ECO:0000313" key="3">
    <source>
        <dbReference type="Proteomes" id="UP000190813"/>
    </source>
</evidence>